<name>W4M2Y3_9BACT</name>
<sequence length="58" mass="5850">MANEDSQSLENEEVEVTLDRQTVEDLIYALSQGLGPGGVGTGKGKGKGSGTGKGKGKA</sequence>
<feature type="compositionally biased region" description="Gly residues" evidence="1">
    <location>
        <begin position="34"/>
        <end position="58"/>
    </location>
</feature>
<dbReference type="EMBL" id="AZHX01001193">
    <property type="protein sequence ID" value="ETX04555.1"/>
    <property type="molecule type" value="Genomic_DNA"/>
</dbReference>
<reference evidence="2 3" key="1">
    <citation type="journal article" date="2014" name="Nature">
        <title>An environmental bacterial taxon with a large and distinct metabolic repertoire.</title>
        <authorList>
            <person name="Wilson M.C."/>
            <person name="Mori T."/>
            <person name="Ruckert C."/>
            <person name="Uria A.R."/>
            <person name="Helf M.J."/>
            <person name="Takada K."/>
            <person name="Gernert C."/>
            <person name="Steffens U.A."/>
            <person name="Heycke N."/>
            <person name="Schmitt S."/>
            <person name="Rinke C."/>
            <person name="Helfrich E.J."/>
            <person name="Brachmann A.O."/>
            <person name="Gurgui C."/>
            <person name="Wakimoto T."/>
            <person name="Kracht M."/>
            <person name="Crusemann M."/>
            <person name="Hentschel U."/>
            <person name="Abe I."/>
            <person name="Matsunaga S."/>
            <person name="Kalinowski J."/>
            <person name="Takeyama H."/>
            <person name="Piel J."/>
        </authorList>
    </citation>
    <scope>NUCLEOTIDE SEQUENCE [LARGE SCALE GENOMIC DNA]</scope>
    <source>
        <strain evidence="3">TSY2</strain>
    </source>
</reference>
<evidence type="ECO:0000313" key="2">
    <source>
        <dbReference type="EMBL" id="ETX04555.1"/>
    </source>
</evidence>
<keyword evidence="3" id="KW-1185">Reference proteome</keyword>
<dbReference type="Proteomes" id="UP000019140">
    <property type="component" value="Unassembled WGS sequence"/>
</dbReference>
<feature type="region of interest" description="Disordered" evidence="1">
    <location>
        <begin position="32"/>
        <end position="58"/>
    </location>
</feature>
<organism evidence="2 3">
    <name type="scientific">Candidatus Entotheonella gemina</name>
    <dbReference type="NCBI Taxonomy" id="1429439"/>
    <lineage>
        <taxon>Bacteria</taxon>
        <taxon>Pseudomonadati</taxon>
        <taxon>Nitrospinota/Tectimicrobiota group</taxon>
        <taxon>Candidatus Tectimicrobiota</taxon>
        <taxon>Candidatus Entotheonellia</taxon>
        <taxon>Candidatus Entotheonellales</taxon>
        <taxon>Candidatus Entotheonellaceae</taxon>
        <taxon>Candidatus Entotheonella</taxon>
    </lineage>
</organism>
<proteinExistence type="predicted"/>
<accession>W4M2Y3</accession>
<evidence type="ECO:0000256" key="1">
    <source>
        <dbReference type="SAM" id="MobiDB-lite"/>
    </source>
</evidence>
<comment type="caution">
    <text evidence="2">The sequence shown here is derived from an EMBL/GenBank/DDBJ whole genome shotgun (WGS) entry which is preliminary data.</text>
</comment>
<protein>
    <submittedName>
        <fullName evidence="2">Uncharacterized protein</fullName>
    </submittedName>
</protein>
<dbReference type="HOGENOM" id="CLU_2970837_0_0_7"/>
<gene>
    <name evidence="2" type="ORF">ETSY2_28125</name>
</gene>
<dbReference type="AlphaFoldDB" id="W4M2Y3"/>
<evidence type="ECO:0000313" key="3">
    <source>
        <dbReference type="Proteomes" id="UP000019140"/>
    </source>
</evidence>